<feature type="transmembrane region" description="Helical" evidence="6">
    <location>
        <begin position="155"/>
        <end position="176"/>
    </location>
</feature>
<dbReference type="EMBL" id="JAGKSP010000001">
    <property type="protein sequence ID" value="MBP3961375.1"/>
    <property type="molecule type" value="Genomic_DNA"/>
</dbReference>
<dbReference type="RefSeq" id="WP_210654786.1">
    <property type="nucleotide sequence ID" value="NZ_JAGKSP010000001.1"/>
</dbReference>
<sequence length="540" mass="58939">MTKQSFIKGALILLLAGIVNRILAFVPRIALPRIIGAEGVGLYQLGYPFLIVLLTLITGGIPLAVAKWIAEAESKGDSKRVKQIFRSAMALTVLLSLLLTGLFVWLTPWITTRLMTDPRVYQTFLMMSPLLLIIGISSVYRGYFQGKQNMIPTALSQTLETLIRIVFALLFAKWLLPYGLAWGAAGAMLGVVVGEIGGLVVLLWQYAIDRKRVKLAIIREDSVSELASSDLPPAAAKPRFHIPFHKRRVPVMRRLISLSVPVTGSRMIGSLSYLLESILTARALLAAGIAVGAATSQYGALQGMIIPILLLPTALTYSLAVSLVPSLSEAAAKGDRATIHKRLHQSMRLSLVTGAPFVVVMLLFAEPLCRILYNHVEIAPMLQWMAPVGLFIYLQAPLQAALQALDKPTTALLNTFIGAVVKLVLIVELASNPSLGIYGALIAINVNIVLVTALHWIAVVRSVGFSMDLLDFLKVGAAMFIMGAASLWVMNLQALPALWHNLILACTAGIVVYLVLMVMMRIIDRYDAERIPYLGRWFKS</sequence>
<comment type="subcellular location">
    <subcellularLocation>
        <location evidence="1">Cell membrane</location>
        <topology evidence="1">Multi-pass membrane protein</topology>
    </subcellularLocation>
</comment>
<gene>
    <name evidence="7" type="ORF">I8J30_01525</name>
</gene>
<dbReference type="Pfam" id="PF01943">
    <property type="entry name" value="Polysacc_synt"/>
    <property type="match status" value="1"/>
</dbReference>
<feature type="transmembrane region" description="Helical" evidence="6">
    <location>
        <begin position="437"/>
        <end position="460"/>
    </location>
</feature>
<feature type="transmembrane region" description="Helical" evidence="6">
    <location>
        <begin position="182"/>
        <end position="204"/>
    </location>
</feature>
<keyword evidence="4 6" id="KW-1133">Transmembrane helix</keyword>
<evidence type="ECO:0000256" key="4">
    <source>
        <dbReference type="ARBA" id="ARBA00022989"/>
    </source>
</evidence>
<feature type="transmembrane region" description="Helical" evidence="6">
    <location>
        <begin position="123"/>
        <end position="143"/>
    </location>
</feature>
<protein>
    <submittedName>
        <fullName evidence="7">Polysaccharide biosynthesis protein</fullName>
    </submittedName>
</protein>
<feature type="transmembrane region" description="Helical" evidence="6">
    <location>
        <begin position="91"/>
        <end position="111"/>
    </location>
</feature>
<organism evidence="7 8">
    <name type="scientific">Paenibacillus lignilyticus</name>
    <dbReference type="NCBI Taxonomy" id="1172615"/>
    <lineage>
        <taxon>Bacteria</taxon>
        <taxon>Bacillati</taxon>
        <taxon>Bacillota</taxon>
        <taxon>Bacilli</taxon>
        <taxon>Bacillales</taxon>
        <taxon>Paenibacillaceae</taxon>
        <taxon>Paenibacillus</taxon>
    </lineage>
</organism>
<evidence type="ECO:0000313" key="7">
    <source>
        <dbReference type="EMBL" id="MBP3961375.1"/>
    </source>
</evidence>
<evidence type="ECO:0000256" key="6">
    <source>
        <dbReference type="SAM" id="Phobius"/>
    </source>
</evidence>
<feature type="transmembrane region" description="Helical" evidence="6">
    <location>
        <begin position="300"/>
        <end position="325"/>
    </location>
</feature>
<keyword evidence="8" id="KW-1185">Reference proteome</keyword>
<evidence type="ECO:0000256" key="5">
    <source>
        <dbReference type="ARBA" id="ARBA00023136"/>
    </source>
</evidence>
<dbReference type="CDD" id="cd13124">
    <property type="entry name" value="MATE_SpoVB_like"/>
    <property type="match status" value="1"/>
</dbReference>
<evidence type="ECO:0000256" key="3">
    <source>
        <dbReference type="ARBA" id="ARBA00022692"/>
    </source>
</evidence>
<evidence type="ECO:0000313" key="8">
    <source>
        <dbReference type="Proteomes" id="UP000673394"/>
    </source>
</evidence>
<dbReference type="PANTHER" id="PTHR30250:SF24">
    <property type="entry name" value="STAGE V SPORULATION PROTEIN B"/>
    <property type="match status" value="1"/>
</dbReference>
<evidence type="ECO:0000256" key="2">
    <source>
        <dbReference type="ARBA" id="ARBA00022475"/>
    </source>
</evidence>
<proteinExistence type="predicted"/>
<comment type="caution">
    <text evidence="7">The sequence shown here is derived from an EMBL/GenBank/DDBJ whole genome shotgun (WGS) entry which is preliminary data.</text>
</comment>
<accession>A0ABS5C5Y8</accession>
<feature type="transmembrane region" description="Helical" evidence="6">
    <location>
        <begin position="502"/>
        <end position="523"/>
    </location>
</feature>
<dbReference type="Proteomes" id="UP000673394">
    <property type="component" value="Unassembled WGS sequence"/>
</dbReference>
<feature type="transmembrane region" description="Helical" evidence="6">
    <location>
        <begin position="48"/>
        <end position="70"/>
    </location>
</feature>
<dbReference type="InterPro" id="IPR002797">
    <property type="entry name" value="Polysacc_synth"/>
</dbReference>
<evidence type="ECO:0000256" key="1">
    <source>
        <dbReference type="ARBA" id="ARBA00004651"/>
    </source>
</evidence>
<name>A0ABS5C5Y8_9BACL</name>
<dbReference type="PIRSF" id="PIRSF038958">
    <property type="entry name" value="PG_synth_SpoVB"/>
    <property type="match status" value="1"/>
</dbReference>
<keyword evidence="2" id="KW-1003">Cell membrane</keyword>
<dbReference type="PANTHER" id="PTHR30250">
    <property type="entry name" value="PST FAMILY PREDICTED COLANIC ACID TRANSPORTER"/>
    <property type="match status" value="1"/>
</dbReference>
<feature type="transmembrane region" description="Helical" evidence="6">
    <location>
        <begin position="273"/>
        <end position="294"/>
    </location>
</feature>
<dbReference type="InterPro" id="IPR024923">
    <property type="entry name" value="PG_synth_SpoVB"/>
</dbReference>
<keyword evidence="3 6" id="KW-0812">Transmembrane</keyword>
<keyword evidence="5 6" id="KW-0472">Membrane</keyword>
<reference evidence="7 8" key="1">
    <citation type="submission" date="2021-04" db="EMBL/GenBank/DDBJ databases">
        <title>Paenibacillus sp. DLE-14 whole genome sequence.</title>
        <authorList>
            <person name="Ham Y.J."/>
        </authorList>
    </citation>
    <scope>NUCLEOTIDE SEQUENCE [LARGE SCALE GENOMIC DNA]</scope>
    <source>
        <strain evidence="7 8">DLE-14</strain>
    </source>
</reference>
<feature type="transmembrane region" description="Helical" evidence="6">
    <location>
        <begin position="472"/>
        <end position="490"/>
    </location>
</feature>
<feature type="transmembrane region" description="Helical" evidence="6">
    <location>
        <begin position="384"/>
        <end position="405"/>
    </location>
</feature>
<dbReference type="InterPro" id="IPR050833">
    <property type="entry name" value="Poly_Biosynth_Transport"/>
</dbReference>
<feature type="transmembrane region" description="Helical" evidence="6">
    <location>
        <begin position="412"/>
        <end position="431"/>
    </location>
</feature>
<feature type="transmembrane region" description="Helical" evidence="6">
    <location>
        <begin position="346"/>
        <end position="364"/>
    </location>
</feature>